<proteinExistence type="predicted"/>
<protein>
    <submittedName>
        <fullName evidence="1">Uncharacterized protein</fullName>
    </submittedName>
</protein>
<name>A0A6A4GCF7_9AGAR</name>
<evidence type="ECO:0000313" key="2">
    <source>
        <dbReference type="Proteomes" id="UP000799118"/>
    </source>
</evidence>
<dbReference type="Proteomes" id="UP000799118">
    <property type="component" value="Unassembled WGS sequence"/>
</dbReference>
<dbReference type="AlphaFoldDB" id="A0A6A4GCF7"/>
<sequence length="196" mass="22456">MTFYTGMLGSLGARFKGQDSVDIFMTKPGALVRVRQKVHVVRQGRCAVTYERTIDGGTTWANVPALVHRIQWTDYGVSTPFDLAIAPYIPAASFCFLFLFSTAPPGRQVPVIVNIAGNIILAYRLNWYHTLRARQFVPVINSEGKECRERRPLWYHEHNPRADHHTEPTYKQGGKEYKFWCLEYGTQVSEYRAAKK</sequence>
<evidence type="ECO:0000313" key="1">
    <source>
        <dbReference type="EMBL" id="KAE9383095.1"/>
    </source>
</evidence>
<reference evidence="1" key="1">
    <citation type="journal article" date="2019" name="Environ. Microbiol.">
        <title>Fungal ecological strategies reflected in gene transcription - a case study of two litter decomposers.</title>
        <authorList>
            <person name="Barbi F."/>
            <person name="Kohler A."/>
            <person name="Barry K."/>
            <person name="Baskaran P."/>
            <person name="Daum C."/>
            <person name="Fauchery L."/>
            <person name="Ihrmark K."/>
            <person name="Kuo A."/>
            <person name="LaButti K."/>
            <person name="Lipzen A."/>
            <person name="Morin E."/>
            <person name="Grigoriev I.V."/>
            <person name="Henrissat B."/>
            <person name="Lindahl B."/>
            <person name="Martin F."/>
        </authorList>
    </citation>
    <scope>NUCLEOTIDE SEQUENCE</scope>
    <source>
        <strain evidence="1">JB14</strain>
    </source>
</reference>
<gene>
    <name evidence="1" type="ORF">BT96DRAFT_951641</name>
</gene>
<organism evidence="1 2">
    <name type="scientific">Gymnopus androsaceus JB14</name>
    <dbReference type="NCBI Taxonomy" id="1447944"/>
    <lineage>
        <taxon>Eukaryota</taxon>
        <taxon>Fungi</taxon>
        <taxon>Dikarya</taxon>
        <taxon>Basidiomycota</taxon>
        <taxon>Agaricomycotina</taxon>
        <taxon>Agaricomycetes</taxon>
        <taxon>Agaricomycetidae</taxon>
        <taxon>Agaricales</taxon>
        <taxon>Marasmiineae</taxon>
        <taxon>Omphalotaceae</taxon>
        <taxon>Gymnopus</taxon>
    </lineage>
</organism>
<dbReference type="EMBL" id="ML770713">
    <property type="protein sequence ID" value="KAE9383095.1"/>
    <property type="molecule type" value="Genomic_DNA"/>
</dbReference>
<accession>A0A6A4GCF7</accession>
<keyword evidence="2" id="KW-1185">Reference proteome</keyword>